<dbReference type="KEGG" id="rml:FF011L_01330"/>
<dbReference type="Proteomes" id="UP000320672">
    <property type="component" value="Chromosome"/>
</dbReference>
<keyword evidence="2" id="KW-1185">Reference proteome</keyword>
<dbReference type="OrthoDB" id="290144at2"/>
<dbReference type="EMBL" id="CP036262">
    <property type="protein sequence ID" value="QDS91403.1"/>
    <property type="molecule type" value="Genomic_DNA"/>
</dbReference>
<gene>
    <name evidence="1" type="ORF">FF011L_01330</name>
</gene>
<reference evidence="1 2" key="1">
    <citation type="submission" date="2019-02" db="EMBL/GenBank/DDBJ databases">
        <title>Deep-cultivation of Planctomycetes and their phenomic and genomic characterization uncovers novel biology.</title>
        <authorList>
            <person name="Wiegand S."/>
            <person name="Jogler M."/>
            <person name="Boedeker C."/>
            <person name="Pinto D."/>
            <person name="Vollmers J."/>
            <person name="Rivas-Marin E."/>
            <person name="Kohn T."/>
            <person name="Peeters S.H."/>
            <person name="Heuer A."/>
            <person name="Rast P."/>
            <person name="Oberbeckmann S."/>
            <person name="Bunk B."/>
            <person name="Jeske O."/>
            <person name="Meyerdierks A."/>
            <person name="Storesund J.E."/>
            <person name="Kallscheuer N."/>
            <person name="Luecker S."/>
            <person name="Lage O.M."/>
            <person name="Pohl T."/>
            <person name="Merkel B.J."/>
            <person name="Hornburger P."/>
            <person name="Mueller R.-W."/>
            <person name="Bruemmer F."/>
            <person name="Labrenz M."/>
            <person name="Spormann A.M."/>
            <person name="Op den Camp H."/>
            <person name="Overmann J."/>
            <person name="Amann R."/>
            <person name="Jetten M.S.M."/>
            <person name="Mascher T."/>
            <person name="Medema M.H."/>
            <person name="Devos D.P."/>
            <person name="Kaster A.-K."/>
            <person name="Ovreas L."/>
            <person name="Rohde M."/>
            <person name="Galperin M.Y."/>
            <person name="Jogler C."/>
        </authorList>
    </citation>
    <scope>NUCLEOTIDE SEQUENCE [LARGE SCALE GENOMIC DNA]</scope>
    <source>
        <strain evidence="1 2">FF011L</strain>
    </source>
</reference>
<dbReference type="InterPro" id="IPR047952">
    <property type="entry name" value="Transpos_IS4"/>
</dbReference>
<sequence length="328" mass="36763">MNVSSLNNARFRRQISFLRRQFLQDGESAFANILADSCIAEALRANDVQWRDRIFSPMVTLWVFLIQVLSADHSCRAAVARLVAHRVSQGKPSCSAETGAYCQARKRIPEKFFADVVRKTGHATVEAADTAWRWKERRVLMFDGTTVTMPDTAENQSDYPQNSAQKPGLGFPIARIAALLSLSCGAVLDLRICKYAGKGQSELGMLRQLMGVFSKGDVLLADRLMCSWREIAMLKARSVDSVTRLSAKRTADFRCGRRIGKDDHIVRWPKPVLRATDPETDCSLPDFLEIRETRVRVEQAGFCTVCIIIVTTLLDSDEITKDGTTNWI</sequence>
<dbReference type="NCBIfam" id="NF033592">
    <property type="entry name" value="transpos_IS4_1"/>
    <property type="match status" value="1"/>
</dbReference>
<proteinExistence type="predicted"/>
<evidence type="ECO:0000313" key="2">
    <source>
        <dbReference type="Proteomes" id="UP000320672"/>
    </source>
</evidence>
<protein>
    <recommendedName>
        <fullName evidence="3">Transposase IS4-like domain-containing protein</fullName>
    </recommendedName>
</protein>
<name>A0A517M938_9BACT</name>
<evidence type="ECO:0000313" key="1">
    <source>
        <dbReference type="EMBL" id="QDS91403.1"/>
    </source>
</evidence>
<organism evidence="1 2">
    <name type="scientific">Roseimaritima multifibrata</name>
    <dbReference type="NCBI Taxonomy" id="1930274"/>
    <lineage>
        <taxon>Bacteria</taxon>
        <taxon>Pseudomonadati</taxon>
        <taxon>Planctomycetota</taxon>
        <taxon>Planctomycetia</taxon>
        <taxon>Pirellulales</taxon>
        <taxon>Pirellulaceae</taxon>
        <taxon>Roseimaritima</taxon>
    </lineage>
</organism>
<accession>A0A517M938</accession>
<evidence type="ECO:0008006" key="3">
    <source>
        <dbReference type="Google" id="ProtNLM"/>
    </source>
</evidence>
<dbReference type="AlphaFoldDB" id="A0A517M938"/>